<evidence type="ECO:0000256" key="11">
    <source>
        <dbReference type="ARBA" id="ARBA00023136"/>
    </source>
</evidence>
<organism evidence="18 19">
    <name type="scientific">Ramlibacter cellulosilyticus</name>
    <dbReference type="NCBI Taxonomy" id="2764187"/>
    <lineage>
        <taxon>Bacteria</taxon>
        <taxon>Pseudomonadati</taxon>
        <taxon>Pseudomonadota</taxon>
        <taxon>Betaproteobacteria</taxon>
        <taxon>Burkholderiales</taxon>
        <taxon>Comamonadaceae</taxon>
        <taxon>Ramlibacter</taxon>
    </lineage>
</organism>
<dbReference type="GO" id="GO:0046930">
    <property type="term" value="C:pore complex"/>
    <property type="evidence" value="ECO:0007669"/>
    <property type="project" value="UniProtKB-KW"/>
</dbReference>
<evidence type="ECO:0000256" key="2">
    <source>
        <dbReference type="ARBA" id="ARBA00009450"/>
    </source>
</evidence>
<feature type="signal peptide" evidence="15">
    <location>
        <begin position="1"/>
        <end position="17"/>
    </location>
</feature>
<evidence type="ECO:0000256" key="8">
    <source>
        <dbReference type="ARBA" id="ARBA00023047"/>
    </source>
</evidence>
<evidence type="ECO:0000256" key="5">
    <source>
        <dbReference type="ARBA" id="ARBA00022597"/>
    </source>
</evidence>
<comment type="similarity">
    <text evidence="2">Belongs to the BexD/CtrA/VexA family.</text>
</comment>
<comment type="caution">
    <text evidence="18">The sequence shown here is derived from an EMBL/GenBank/DDBJ whole genome shotgun (WGS) entry which is preliminary data.</text>
</comment>
<reference evidence="18" key="1">
    <citation type="submission" date="2020-08" db="EMBL/GenBank/DDBJ databases">
        <title>Ramlibacter sp. USB13 16S ribosomal RNA gene genome sequencing and assembly.</title>
        <authorList>
            <person name="Kang M."/>
        </authorList>
    </citation>
    <scope>NUCLEOTIDE SEQUENCE</scope>
    <source>
        <strain evidence="18">USB13</strain>
    </source>
</reference>
<gene>
    <name evidence="18" type="ORF">H8N03_21940</name>
</gene>
<feature type="chain" id="PRO_5037241564" evidence="15">
    <location>
        <begin position="18"/>
        <end position="387"/>
    </location>
</feature>
<dbReference type="EMBL" id="JACORT010000011">
    <property type="protein sequence ID" value="MBC5785618.1"/>
    <property type="molecule type" value="Genomic_DNA"/>
</dbReference>
<keyword evidence="7 15" id="KW-0732">Signal</keyword>
<keyword evidence="3" id="KW-0813">Transport</keyword>
<feature type="domain" description="SLBB" evidence="17">
    <location>
        <begin position="262"/>
        <end position="357"/>
    </location>
</feature>
<keyword evidence="11" id="KW-0472">Membrane</keyword>
<evidence type="ECO:0000256" key="4">
    <source>
        <dbReference type="ARBA" id="ARBA00022452"/>
    </source>
</evidence>
<evidence type="ECO:0000256" key="6">
    <source>
        <dbReference type="ARBA" id="ARBA00022692"/>
    </source>
</evidence>
<keyword evidence="19" id="KW-1185">Reference proteome</keyword>
<dbReference type="GO" id="GO:0015288">
    <property type="term" value="F:porin activity"/>
    <property type="evidence" value="ECO:0007669"/>
    <property type="project" value="UniProtKB-KW"/>
</dbReference>
<dbReference type="Pfam" id="PF22461">
    <property type="entry name" value="SLBB_2"/>
    <property type="match status" value="2"/>
</dbReference>
<dbReference type="Pfam" id="PF02563">
    <property type="entry name" value="Poly_export"/>
    <property type="match status" value="1"/>
</dbReference>
<dbReference type="PROSITE" id="PS51257">
    <property type="entry name" value="PROKAR_LIPOPROTEIN"/>
    <property type="match status" value="1"/>
</dbReference>
<evidence type="ECO:0000256" key="1">
    <source>
        <dbReference type="ARBA" id="ARBA00004571"/>
    </source>
</evidence>
<evidence type="ECO:0000259" key="16">
    <source>
        <dbReference type="Pfam" id="PF02563"/>
    </source>
</evidence>
<feature type="domain" description="SLBB" evidence="17">
    <location>
        <begin position="180"/>
        <end position="252"/>
    </location>
</feature>
<comment type="subcellular location">
    <subcellularLocation>
        <location evidence="1">Cell outer membrane</location>
        <topology evidence="1">Multi-pass membrane protein</topology>
    </subcellularLocation>
</comment>
<evidence type="ECO:0000313" key="18">
    <source>
        <dbReference type="EMBL" id="MBC5785618.1"/>
    </source>
</evidence>
<evidence type="ECO:0000256" key="14">
    <source>
        <dbReference type="ARBA" id="ARBA00023288"/>
    </source>
</evidence>
<keyword evidence="5" id="KW-0762">Sugar transport</keyword>
<keyword evidence="10" id="KW-0626">Porin</keyword>
<dbReference type="AlphaFoldDB" id="A0A923MUQ5"/>
<dbReference type="GO" id="GO:0006811">
    <property type="term" value="P:monoatomic ion transport"/>
    <property type="evidence" value="ECO:0007669"/>
    <property type="project" value="UniProtKB-KW"/>
</dbReference>
<evidence type="ECO:0000256" key="3">
    <source>
        <dbReference type="ARBA" id="ARBA00022448"/>
    </source>
</evidence>
<evidence type="ECO:0000256" key="12">
    <source>
        <dbReference type="ARBA" id="ARBA00023139"/>
    </source>
</evidence>
<keyword evidence="4" id="KW-1134">Transmembrane beta strand</keyword>
<dbReference type="Proteomes" id="UP000608513">
    <property type="component" value="Unassembled WGS sequence"/>
</dbReference>
<evidence type="ECO:0000256" key="13">
    <source>
        <dbReference type="ARBA" id="ARBA00023237"/>
    </source>
</evidence>
<dbReference type="Gene3D" id="3.10.560.10">
    <property type="entry name" value="Outer membrane lipoprotein wza domain like"/>
    <property type="match status" value="2"/>
</dbReference>
<accession>A0A923MUQ5</accession>
<proteinExistence type="inferred from homology"/>
<dbReference type="PANTHER" id="PTHR33619">
    <property type="entry name" value="POLYSACCHARIDE EXPORT PROTEIN GFCE-RELATED"/>
    <property type="match status" value="1"/>
</dbReference>
<evidence type="ECO:0000313" key="19">
    <source>
        <dbReference type="Proteomes" id="UP000608513"/>
    </source>
</evidence>
<evidence type="ECO:0000259" key="17">
    <source>
        <dbReference type="Pfam" id="PF22461"/>
    </source>
</evidence>
<protein>
    <submittedName>
        <fullName evidence="18">Polysaccharide export protein</fullName>
    </submittedName>
</protein>
<evidence type="ECO:0000256" key="9">
    <source>
        <dbReference type="ARBA" id="ARBA00023065"/>
    </source>
</evidence>
<keyword evidence="12" id="KW-0564">Palmitate</keyword>
<dbReference type="InterPro" id="IPR003715">
    <property type="entry name" value="Poly_export_N"/>
</dbReference>
<evidence type="ECO:0000256" key="15">
    <source>
        <dbReference type="SAM" id="SignalP"/>
    </source>
</evidence>
<dbReference type="GO" id="GO:0009279">
    <property type="term" value="C:cell outer membrane"/>
    <property type="evidence" value="ECO:0007669"/>
    <property type="project" value="UniProtKB-SubCell"/>
</dbReference>
<evidence type="ECO:0000256" key="10">
    <source>
        <dbReference type="ARBA" id="ARBA00023114"/>
    </source>
</evidence>
<dbReference type="InterPro" id="IPR054765">
    <property type="entry name" value="SLBB_dom"/>
</dbReference>
<dbReference type="RefSeq" id="WP_187078364.1">
    <property type="nucleotide sequence ID" value="NZ_JACORT010000011.1"/>
</dbReference>
<keyword evidence="9" id="KW-0406">Ion transport</keyword>
<dbReference type="GO" id="GO:0015159">
    <property type="term" value="F:polysaccharide transmembrane transporter activity"/>
    <property type="evidence" value="ECO:0007669"/>
    <property type="project" value="InterPro"/>
</dbReference>
<keyword evidence="8" id="KW-0625">Polysaccharide transport</keyword>
<evidence type="ECO:0000256" key="7">
    <source>
        <dbReference type="ARBA" id="ARBA00022729"/>
    </source>
</evidence>
<feature type="domain" description="Polysaccharide export protein N-terminal" evidence="16">
    <location>
        <begin position="78"/>
        <end position="172"/>
    </location>
</feature>
<dbReference type="InterPro" id="IPR049712">
    <property type="entry name" value="Poly_export"/>
</dbReference>
<dbReference type="Gene3D" id="3.30.1950.10">
    <property type="entry name" value="wza like domain"/>
    <property type="match status" value="1"/>
</dbReference>
<keyword evidence="6" id="KW-0812">Transmembrane</keyword>
<keyword evidence="13" id="KW-0998">Cell outer membrane</keyword>
<keyword evidence="14" id="KW-0449">Lipoprotein</keyword>
<dbReference type="PANTHER" id="PTHR33619:SF3">
    <property type="entry name" value="POLYSACCHARIDE EXPORT PROTEIN GFCE-RELATED"/>
    <property type="match status" value="1"/>
</dbReference>
<sequence length="387" mass="41479">MRARPAFRILLPFLALALAGCASPFLPREGPSTDAILEAPNAEPSRGIQVLDVTPELARKARASRQQRLFSGTWGETQKPGFRIGAGDVLEVTVWEAPPASLFASTLLDPRSTASTARASVLPEQMVSNAGDINVPFVGQVRAAGRELRAIEDDIARGLRDKANQPQVMVRVLRNTTSTVTVVGEVNNSLRMPLTAQGERLLDALAAAGGTRQPVGKMQLQVTRGSQVLALPLDQIIADPRQNIVLQPGDVVTALHQPFSLTVLGATGKNEELAFEGQGLTLAQALGRAGGLQDYRSDATGVFIFRFEDPAVVPRQLDAPTDADGRAPVVYKVDLRDPASFFAAQDFPMRHRDVLYVATAKGAELQKFLNIISSIVLPTATVRALGQ</sequence>
<name>A0A923MUQ5_9BURK</name>